<dbReference type="InterPro" id="IPR029063">
    <property type="entry name" value="SAM-dependent_MTases_sf"/>
</dbReference>
<keyword evidence="8" id="KW-0949">S-adenosyl-L-methionine</keyword>
<dbReference type="Pfam" id="PF01135">
    <property type="entry name" value="PCMT"/>
    <property type="match status" value="1"/>
</dbReference>
<protein>
    <recommendedName>
        <fullName evidence="4">Protein-L-isoaspartate O-methyltransferase</fullName>
        <ecNumber evidence="3">2.1.1.77</ecNumber>
    </recommendedName>
    <alternativeName>
        <fullName evidence="11">L-isoaspartyl protein carboxyl methyltransferase</fullName>
    </alternativeName>
    <alternativeName>
        <fullName evidence="9">Protein L-isoaspartyl methyltransferase</fullName>
    </alternativeName>
    <alternativeName>
        <fullName evidence="10">Protein-beta-aspartate methyltransferase</fullName>
    </alternativeName>
</protein>
<dbReference type="EMBL" id="CP012670">
    <property type="protein sequence ID" value="AUX25102.1"/>
    <property type="molecule type" value="Genomic_DNA"/>
</dbReference>
<evidence type="ECO:0000256" key="11">
    <source>
        <dbReference type="ARBA" id="ARBA00031350"/>
    </source>
</evidence>
<evidence type="ECO:0000313" key="13">
    <source>
        <dbReference type="Proteomes" id="UP000295781"/>
    </source>
</evidence>
<dbReference type="SUPFAM" id="SSF53335">
    <property type="entry name" value="S-adenosyl-L-methionine-dependent methyltransferases"/>
    <property type="match status" value="1"/>
</dbReference>
<proteinExistence type="inferred from homology"/>
<dbReference type="Gene3D" id="3.40.50.150">
    <property type="entry name" value="Vaccinia Virus protein VP39"/>
    <property type="match status" value="1"/>
</dbReference>
<keyword evidence="7" id="KW-0808">Transferase</keyword>
<dbReference type="InterPro" id="IPR000682">
    <property type="entry name" value="PCMT"/>
</dbReference>
<comment type="similarity">
    <text evidence="2">Belongs to the methyltransferase superfamily. L-isoaspartyl/D-aspartyl protein methyltransferase family.</text>
</comment>
<evidence type="ECO:0000256" key="2">
    <source>
        <dbReference type="ARBA" id="ARBA00005369"/>
    </source>
</evidence>
<evidence type="ECO:0000256" key="3">
    <source>
        <dbReference type="ARBA" id="ARBA00011890"/>
    </source>
</evidence>
<gene>
    <name evidence="12" type="ORF">SOCEGT47_056450</name>
</gene>
<dbReference type="AlphaFoldDB" id="A0A4V0NE66"/>
<keyword evidence="5" id="KW-0963">Cytoplasm</keyword>
<reference evidence="12 13" key="1">
    <citation type="submission" date="2015-09" db="EMBL/GenBank/DDBJ databases">
        <title>Sorangium comparison.</title>
        <authorList>
            <person name="Zaburannyi N."/>
            <person name="Bunk B."/>
            <person name="Overmann J."/>
            <person name="Mueller R."/>
        </authorList>
    </citation>
    <scope>NUCLEOTIDE SEQUENCE [LARGE SCALE GENOMIC DNA]</scope>
    <source>
        <strain evidence="12 13">So ceGT47</strain>
    </source>
</reference>
<dbReference type="GO" id="GO:0005737">
    <property type="term" value="C:cytoplasm"/>
    <property type="evidence" value="ECO:0007669"/>
    <property type="project" value="UniProtKB-SubCell"/>
</dbReference>
<dbReference type="GO" id="GO:0032259">
    <property type="term" value="P:methylation"/>
    <property type="evidence" value="ECO:0007669"/>
    <property type="project" value="UniProtKB-KW"/>
</dbReference>
<comment type="subcellular location">
    <subcellularLocation>
        <location evidence="1">Cytoplasm</location>
    </subcellularLocation>
</comment>
<evidence type="ECO:0000256" key="7">
    <source>
        <dbReference type="ARBA" id="ARBA00022679"/>
    </source>
</evidence>
<dbReference type="GO" id="GO:0004719">
    <property type="term" value="F:protein-L-isoaspartate (D-aspartate) O-methyltransferase activity"/>
    <property type="evidence" value="ECO:0007669"/>
    <property type="project" value="UniProtKB-EC"/>
</dbReference>
<evidence type="ECO:0000256" key="8">
    <source>
        <dbReference type="ARBA" id="ARBA00022691"/>
    </source>
</evidence>
<evidence type="ECO:0000256" key="5">
    <source>
        <dbReference type="ARBA" id="ARBA00022490"/>
    </source>
</evidence>
<dbReference type="Proteomes" id="UP000295781">
    <property type="component" value="Chromosome"/>
</dbReference>
<evidence type="ECO:0000256" key="10">
    <source>
        <dbReference type="ARBA" id="ARBA00031323"/>
    </source>
</evidence>
<dbReference type="PANTHER" id="PTHR11579:SF0">
    <property type="entry name" value="PROTEIN-L-ISOASPARTATE(D-ASPARTATE) O-METHYLTRANSFERASE"/>
    <property type="match status" value="1"/>
</dbReference>
<name>A0A4V0NE66_SORCE</name>
<evidence type="ECO:0000256" key="4">
    <source>
        <dbReference type="ARBA" id="ARBA00013346"/>
    </source>
</evidence>
<evidence type="ECO:0000313" key="12">
    <source>
        <dbReference type="EMBL" id="AUX25102.1"/>
    </source>
</evidence>
<evidence type="ECO:0000256" key="9">
    <source>
        <dbReference type="ARBA" id="ARBA00030757"/>
    </source>
</evidence>
<sequence length="309" mass="32280">MKDRAERAALLQDLAVTSSTGTDPRAAVAALASLAARYDARRADRWARVPEELDAVIAEDVELAGAGRVARAPLVAELARRFAFSARYLDAILLTPRERFVLPEDIAAAADDTPLPLDRAGQATVSAPHAYLLTYSLLGLAPGDCLLELGTGTGYGAALARRIVGPAGHVTSIEIDGVLYERAARLLGARPARLDEGALGAATASSGAAATGDDASVTLFCGDGRALAERVLSGARSSPPARPWKVAITYALTDAPAALEEQLTEGGVLVAPVGAWEGHQELVRVERRQGALLREVHGAVRYVAERGHG</sequence>
<keyword evidence="6" id="KW-0489">Methyltransferase</keyword>
<evidence type="ECO:0000256" key="6">
    <source>
        <dbReference type="ARBA" id="ARBA00022603"/>
    </source>
</evidence>
<dbReference type="PANTHER" id="PTHR11579">
    <property type="entry name" value="PROTEIN-L-ISOASPARTATE O-METHYLTRANSFERASE"/>
    <property type="match status" value="1"/>
</dbReference>
<organism evidence="12 13">
    <name type="scientific">Sorangium cellulosum</name>
    <name type="common">Polyangium cellulosum</name>
    <dbReference type="NCBI Taxonomy" id="56"/>
    <lineage>
        <taxon>Bacteria</taxon>
        <taxon>Pseudomonadati</taxon>
        <taxon>Myxococcota</taxon>
        <taxon>Polyangia</taxon>
        <taxon>Polyangiales</taxon>
        <taxon>Polyangiaceae</taxon>
        <taxon>Sorangium</taxon>
    </lineage>
</organism>
<accession>A0A4V0NE66</accession>
<dbReference type="EC" id="2.1.1.77" evidence="3"/>
<evidence type="ECO:0000256" key="1">
    <source>
        <dbReference type="ARBA" id="ARBA00004496"/>
    </source>
</evidence>